<dbReference type="InterPro" id="IPR036910">
    <property type="entry name" value="HMG_box_dom_sf"/>
</dbReference>
<evidence type="ECO:0000256" key="2">
    <source>
        <dbReference type="ARBA" id="ARBA00022670"/>
    </source>
</evidence>
<evidence type="ECO:0008006" key="11">
    <source>
        <dbReference type="Google" id="ProtNLM"/>
    </source>
</evidence>
<keyword evidence="4" id="KW-0238">DNA-binding</keyword>
<dbReference type="SUPFAM" id="SSF54001">
    <property type="entry name" value="Cysteine proteinases"/>
    <property type="match status" value="1"/>
</dbReference>
<keyword evidence="2" id="KW-0645">Protease</keyword>
<evidence type="ECO:0000313" key="10">
    <source>
        <dbReference type="Proteomes" id="UP000436088"/>
    </source>
</evidence>
<comment type="similarity">
    <text evidence="1">Belongs to the peptidase C48 family.</text>
</comment>
<proteinExistence type="inferred from homology"/>
<feature type="coiled-coil region" evidence="5">
    <location>
        <begin position="399"/>
        <end position="426"/>
    </location>
</feature>
<dbReference type="GO" id="GO:0006508">
    <property type="term" value="P:proteolysis"/>
    <property type="evidence" value="ECO:0007669"/>
    <property type="project" value="UniProtKB-KW"/>
</dbReference>
<dbReference type="Gene3D" id="3.40.395.10">
    <property type="entry name" value="Adenoviral Proteinase, Chain A"/>
    <property type="match status" value="1"/>
</dbReference>
<sequence>MESMGWKIVGGADDFEIEAETRKQPKGGYMYFYMAECKMMKEYGTQSGSVTKDVRSKWNSMSDAEKEPYITQSRNDSKEYKERRKAHENKEVSTRCSIKRVNLLIKHLKEKGQLNVLGEIGFGSLVGVRDRPIRRELCQSLMAQFDVRQCIAKYGDFSFPLGIPCAAAVLGVENEGKSVVEVCKSKDWKALASKYGLKHKVTYAEIEEEIKSGSYVGDELKARVLLYLVGIFLCTTGNTSTNKEHMKLICDEGLKGEFNWAEYIHSRLIESIITFKKGSQRYLKGCIAILEVALFDFWSGCEAVPAYERTGVARIRAWGKEEVVRVMVKLKLDRAKKQERVIGKDVEEAVEAEKKKGGMVVLGDDGEWDDGEGKHSNFDILMSELADIKKLQFDIMQRQSRVEEKLDRVEKKLERVEDTLERHKGGDIKMVTGEKFEGVVKEVVELRSELTGVKGVVDKYLDEGDQLKEEKREEEEEEMEEMRRKEVDVIYTPESVIAADLDSECPAPQKKKQKVEKADIPSGIDDIEAAICDYLWNSELESEYSVISMGNQFASVYDVATLKPMEWVGGVVIDLLAWTVCYDYQKSLRRIGYLPYHLAQQALDANNKESVESIATFWGPILNNYVKFTDCEKIMITINYHNSHWYMLVLDMVDRVATIYDSMFTTEAAKQRVKDAKRLVESCGSLGKYPLKNFKFVEHKKNKQLNGHDCGMYVMIWMESIGSTGATGDFVVGEWDRSRILNDLVSHNQNERRQEITKAAMIHKNNKRMQ</sequence>
<dbReference type="EMBL" id="VEPZ02001002">
    <property type="protein sequence ID" value="KAE8703176.1"/>
    <property type="molecule type" value="Genomic_DNA"/>
</dbReference>
<feature type="DNA-binding region" description="HMG box" evidence="4">
    <location>
        <begin position="22"/>
        <end position="88"/>
    </location>
</feature>
<dbReference type="SMART" id="SM00398">
    <property type="entry name" value="HMG"/>
    <property type="match status" value="1"/>
</dbReference>
<dbReference type="Proteomes" id="UP000436088">
    <property type="component" value="Unassembled WGS sequence"/>
</dbReference>
<organism evidence="9 10">
    <name type="scientific">Hibiscus syriacus</name>
    <name type="common">Rose of Sharon</name>
    <dbReference type="NCBI Taxonomy" id="106335"/>
    <lineage>
        <taxon>Eukaryota</taxon>
        <taxon>Viridiplantae</taxon>
        <taxon>Streptophyta</taxon>
        <taxon>Embryophyta</taxon>
        <taxon>Tracheophyta</taxon>
        <taxon>Spermatophyta</taxon>
        <taxon>Magnoliopsida</taxon>
        <taxon>eudicotyledons</taxon>
        <taxon>Gunneridae</taxon>
        <taxon>Pentapetalae</taxon>
        <taxon>rosids</taxon>
        <taxon>malvids</taxon>
        <taxon>Malvales</taxon>
        <taxon>Malvaceae</taxon>
        <taxon>Malvoideae</taxon>
        <taxon>Hibiscus</taxon>
    </lineage>
</organism>
<dbReference type="PROSITE" id="PS50600">
    <property type="entry name" value="ULP_PROTEASE"/>
    <property type="match status" value="1"/>
</dbReference>
<evidence type="ECO:0000256" key="4">
    <source>
        <dbReference type="PROSITE-ProRule" id="PRU00267"/>
    </source>
</evidence>
<dbReference type="PROSITE" id="PS50118">
    <property type="entry name" value="HMG_BOX_2"/>
    <property type="match status" value="1"/>
</dbReference>
<reference evidence="9" key="1">
    <citation type="submission" date="2019-09" db="EMBL/GenBank/DDBJ databases">
        <title>Draft genome information of white flower Hibiscus syriacus.</title>
        <authorList>
            <person name="Kim Y.-M."/>
        </authorList>
    </citation>
    <scope>NUCLEOTIDE SEQUENCE [LARGE SCALE GENOMIC DNA]</scope>
    <source>
        <strain evidence="9">YM2019G1</strain>
    </source>
</reference>
<feature type="region of interest" description="Disordered" evidence="6">
    <location>
        <begin position="65"/>
        <end position="87"/>
    </location>
</feature>
<dbReference type="InterPro" id="IPR009071">
    <property type="entry name" value="HMG_box_dom"/>
</dbReference>
<evidence type="ECO:0000256" key="6">
    <source>
        <dbReference type="SAM" id="MobiDB-lite"/>
    </source>
</evidence>
<gene>
    <name evidence="9" type="ORF">F3Y22_tig00110474pilonHSYRG00252</name>
</gene>
<keyword evidence="5" id="KW-0175">Coiled coil</keyword>
<dbReference type="Pfam" id="PF02902">
    <property type="entry name" value="Peptidase_C48"/>
    <property type="match status" value="1"/>
</dbReference>
<accession>A0A6A3AGE1</accession>
<dbReference type="GO" id="GO:0003677">
    <property type="term" value="F:DNA binding"/>
    <property type="evidence" value="ECO:0007669"/>
    <property type="project" value="UniProtKB-UniRule"/>
</dbReference>
<dbReference type="InterPro" id="IPR038765">
    <property type="entry name" value="Papain-like_cys_pep_sf"/>
</dbReference>
<feature type="domain" description="HMG box" evidence="7">
    <location>
        <begin position="22"/>
        <end position="88"/>
    </location>
</feature>
<dbReference type="InterPro" id="IPR003653">
    <property type="entry name" value="Peptidase_C48_C"/>
</dbReference>
<feature type="coiled-coil region" evidence="5">
    <location>
        <begin position="457"/>
        <end position="488"/>
    </location>
</feature>
<keyword evidence="3" id="KW-0378">Hydrolase</keyword>
<evidence type="ECO:0000256" key="3">
    <source>
        <dbReference type="ARBA" id="ARBA00022801"/>
    </source>
</evidence>
<name>A0A6A3AGE1_HIBSY</name>
<keyword evidence="4" id="KW-0539">Nucleus</keyword>
<evidence type="ECO:0000313" key="9">
    <source>
        <dbReference type="EMBL" id="KAE8703176.1"/>
    </source>
</evidence>
<dbReference type="PANTHER" id="PTHR34835:SF34">
    <property type="entry name" value="OS08G0555500 PROTEIN"/>
    <property type="match status" value="1"/>
</dbReference>
<evidence type="ECO:0000259" key="7">
    <source>
        <dbReference type="PROSITE" id="PS50118"/>
    </source>
</evidence>
<dbReference type="Gene3D" id="1.10.30.10">
    <property type="entry name" value="High mobility group box domain"/>
    <property type="match status" value="1"/>
</dbReference>
<protein>
    <recommendedName>
        <fullName evidence="11">Ubiquitin-like protease family profile domain-containing protein</fullName>
    </recommendedName>
</protein>
<keyword evidence="10" id="KW-1185">Reference proteome</keyword>
<dbReference type="PANTHER" id="PTHR34835">
    <property type="entry name" value="OS07G0283600 PROTEIN-RELATED"/>
    <property type="match status" value="1"/>
</dbReference>
<dbReference type="GO" id="GO:0008234">
    <property type="term" value="F:cysteine-type peptidase activity"/>
    <property type="evidence" value="ECO:0007669"/>
    <property type="project" value="InterPro"/>
</dbReference>
<dbReference type="SUPFAM" id="SSF47095">
    <property type="entry name" value="HMG-box"/>
    <property type="match status" value="1"/>
</dbReference>
<comment type="caution">
    <text evidence="9">The sequence shown here is derived from an EMBL/GenBank/DDBJ whole genome shotgun (WGS) entry which is preliminary data.</text>
</comment>
<dbReference type="GO" id="GO:0005634">
    <property type="term" value="C:nucleus"/>
    <property type="evidence" value="ECO:0007669"/>
    <property type="project" value="UniProtKB-UniRule"/>
</dbReference>
<evidence type="ECO:0000256" key="1">
    <source>
        <dbReference type="ARBA" id="ARBA00005234"/>
    </source>
</evidence>
<dbReference type="CDD" id="cd00084">
    <property type="entry name" value="HMG-box_SF"/>
    <property type="match status" value="1"/>
</dbReference>
<evidence type="ECO:0000259" key="8">
    <source>
        <dbReference type="PROSITE" id="PS50600"/>
    </source>
</evidence>
<feature type="domain" description="Ubiquitin-like protease family profile" evidence="8">
    <location>
        <begin position="552"/>
        <end position="721"/>
    </location>
</feature>
<dbReference type="AlphaFoldDB" id="A0A6A3AGE1"/>
<evidence type="ECO:0000256" key="5">
    <source>
        <dbReference type="SAM" id="Coils"/>
    </source>
</evidence>